<dbReference type="InterPro" id="IPR002052">
    <property type="entry name" value="DNA_methylase_N6_adenine_CS"/>
</dbReference>
<protein>
    <recommendedName>
        <fullName evidence="2 8">Site-specific DNA-methyltransferase (adenine-specific)</fullName>
        <ecNumber evidence="2 8">2.1.1.72</ecNumber>
    </recommendedName>
</protein>
<name>A0A0S2K5B7_9GAMM</name>
<evidence type="ECO:0000256" key="1">
    <source>
        <dbReference type="ARBA" id="ARBA00006594"/>
    </source>
</evidence>
<dbReference type="AlphaFoldDB" id="A0A0S2K5B7"/>
<dbReference type="PIRSF" id="PIRSF000398">
    <property type="entry name" value="M_m6A_EcoRV"/>
    <property type="match status" value="1"/>
</dbReference>
<feature type="binding site" evidence="7">
    <location>
        <position position="16"/>
    </location>
    <ligand>
        <name>S-adenosyl-L-methionine</name>
        <dbReference type="ChEBI" id="CHEBI:59789"/>
    </ligand>
</feature>
<dbReference type="Pfam" id="PF02086">
    <property type="entry name" value="MethyltransfD12"/>
    <property type="match status" value="1"/>
</dbReference>
<dbReference type="Gene3D" id="1.10.1020.10">
    <property type="entry name" value="Adenine-specific Methyltransferase, Domain 2"/>
    <property type="match status" value="1"/>
</dbReference>
<evidence type="ECO:0000256" key="5">
    <source>
        <dbReference type="ARBA" id="ARBA00022691"/>
    </source>
</evidence>
<dbReference type="InterPro" id="IPR023095">
    <property type="entry name" value="Ade_MeTrfase_dom_2"/>
</dbReference>
<dbReference type="OrthoDB" id="9766131at2"/>
<evidence type="ECO:0000256" key="8">
    <source>
        <dbReference type="RuleBase" id="RU361257"/>
    </source>
</evidence>
<comment type="catalytic activity">
    <reaction evidence="6 8">
        <text>a 2'-deoxyadenosine in DNA + S-adenosyl-L-methionine = an N(6)-methyl-2'-deoxyadenosine in DNA + S-adenosyl-L-homocysteine + H(+)</text>
        <dbReference type="Rhea" id="RHEA:15197"/>
        <dbReference type="Rhea" id="RHEA-COMP:12418"/>
        <dbReference type="Rhea" id="RHEA-COMP:12419"/>
        <dbReference type="ChEBI" id="CHEBI:15378"/>
        <dbReference type="ChEBI" id="CHEBI:57856"/>
        <dbReference type="ChEBI" id="CHEBI:59789"/>
        <dbReference type="ChEBI" id="CHEBI:90615"/>
        <dbReference type="ChEBI" id="CHEBI:90616"/>
        <dbReference type="EC" id="2.1.1.72"/>
    </reaction>
</comment>
<dbReference type="PANTHER" id="PTHR30481:SF3">
    <property type="entry name" value="DNA ADENINE METHYLASE"/>
    <property type="match status" value="1"/>
</dbReference>
<evidence type="ECO:0000256" key="6">
    <source>
        <dbReference type="ARBA" id="ARBA00047942"/>
    </source>
</evidence>
<dbReference type="GO" id="GO:0006298">
    <property type="term" value="P:mismatch repair"/>
    <property type="evidence" value="ECO:0007669"/>
    <property type="project" value="TreeGrafter"/>
</dbReference>
<comment type="similarity">
    <text evidence="1 8">Belongs to the N(4)/N(6)-methyltransferase family.</text>
</comment>
<evidence type="ECO:0000256" key="4">
    <source>
        <dbReference type="ARBA" id="ARBA00022679"/>
    </source>
</evidence>
<dbReference type="EMBL" id="CP013187">
    <property type="protein sequence ID" value="ALO43478.1"/>
    <property type="molecule type" value="Genomic_DNA"/>
</dbReference>
<dbReference type="Proteomes" id="UP000061457">
    <property type="component" value="Chromosome I"/>
</dbReference>
<dbReference type="EC" id="2.1.1.72" evidence="2 8"/>
<dbReference type="PRINTS" id="PR00505">
    <property type="entry name" value="D12N6MTFRASE"/>
</dbReference>
<keyword evidence="5 8" id="KW-0949">S-adenosyl-L-methionine</keyword>
<dbReference type="GO" id="GO:0043565">
    <property type="term" value="F:sequence-specific DNA binding"/>
    <property type="evidence" value="ECO:0007669"/>
    <property type="project" value="TreeGrafter"/>
</dbReference>
<reference evidence="9 10" key="1">
    <citation type="submission" date="2015-11" db="EMBL/GenBank/DDBJ databases">
        <authorList>
            <person name="Zhang Y."/>
            <person name="Guo Z."/>
        </authorList>
    </citation>
    <scope>NUCLEOTIDE SEQUENCE [LARGE SCALE GENOMIC DNA]</scope>
    <source>
        <strain evidence="9 10">KCTC 12086</strain>
    </source>
</reference>
<dbReference type="GO" id="GO:0009307">
    <property type="term" value="P:DNA restriction-modification system"/>
    <property type="evidence" value="ECO:0007669"/>
    <property type="project" value="InterPro"/>
</dbReference>
<evidence type="ECO:0000256" key="3">
    <source>
        <dbReference type="ARBA" id="ARBA00022603"/>
    </source>
</evidence>
<dbReference type="NCBIfam" id="TIGR00571">
    <property type="entry name" value="dam"/>
    <property type="match status" value="1"/>
</dbReference>
<evidence type="ECO:0000256" key="2">
    <source>
        <dbReference type="ARBA" id="ARBA00011900"/>
    </source>
</evidence>
<dbReference type="InterPro" id="IPR012327">
    <property type="entry name" value="MeTrfase_D12"/>
</dbReference>
<dbReference type="GO" id="GO:0009007">
    <property type="term" value="F:site-specific DNA-methyltransferase (adenine-specific) activity"/>
    <property type="evidence" value="ECO:0007669"/>
    <property type="project" value="UniProtKB-UniRule"/>
</dbReference>
<evidence type="ECO:0000313" key="10">
    <source>
        <dbReference type="Proteomes" id="UP000061457"/>
    </source>
</evidence>
<evidence type="ECO:0000313" key="9">
    <source>
        <dbReference type="EMBL" id="ALO43478.1"/>
    </source>
</evidence>
<dbReference type="Gene3D" id="3.40.50.150">
    <property type="entry name" value="Vaccinia Virus protein VP39"/>
    <property type="match status" value="1"/>
</dbReference>
<dbReference type="InterPro" id="IPR012263">
    <property type="entry name" value="M_m6A_EcoRV"/>
</dbReference>
<keyword evidence="10" id="KW-1185">Reference proteome</keyword>
<sequence length="279" mass="32354">MANGSSVINRRSPLKWAGGKKRIIEEIKANLPLKGKQRLIEPFVGGGSVFLNIEFDEYLLLDVNKDLINLFNILKDSSKEFIREAEFLFIGDHNEEARYYQLREEFNETLDPYRRSLLFIYLNRHGYNGLCRYNQKGGFNVPFGRYKHPYYPREELLQFAHVAKRATFVCNDFEYAFSKANKHDVVYCDPPYSPINRTSSFTAYAGNKFTDEDQSRLVECAITAKQRGVSTLISNHYVDFTKQLYRSADKITTLQVQRNISCKGSVRSKIEEVMALYKA</sequence>
<feature type="binding site" evidence="7">
    <location>
        <position position="189"/>
    </location>
    <ligand>
        <name>S-adenosyl-L-methionine</name>
        <dbReference type="ChEBI" id="CHEBI:59789"/>
    </ligand>
</feature>
<dbReference type="PATRIC" id="fig|161398.10.peg.3053"/>
<dbReference type="SUPFAM" id="SSF53335">
    <property type="entry name" value="S-adenosyl-L-methionine-dependent methyltransferases"/>
    <property type="match status" value="1"/>
</dbReference>
<feature type="binding site" evidence="7">
    <location>
        <position position="20"/>
    </location>
    <ligand>
        <name>S-adenosyl-L-methionine</name>
        <dbReference type="ChEBI" id="CHEBI:59789"/>
    </ligand>
</feature>
<organism evidence="9 10">
    <name type="scientific">Pseudoalteromonas phenolica</name>
    <dbReference type="NCBI Taxonomy" id="161398"/>
    <lineage>
        <taxon>Bacteria</taxon>
        <taxon>Pseudomonadati</taxon>
        <taxon>Pseudomonadota</taxon>
        <taxon>Gammaproteobacteria</taxon>
        <taxon>Alteromonadales</taxon>
        <taxon>Pseudoalteromonadaceae</taxon>
        <taxon>Pseudoalteromonas</taxon>
    </lineage>
</organism>
<gene>
    <name evidence="9" type="ORF">PP2015_2995</name>
</gene>
<dbReference type="STRING" id="161398.PP2015_2995"/>
<dbReference type="GO" id="GO:0032259">
    <property type="term" value="P:methylation"/>
    <property type="evidence" value="ECO:0007669"/>
    <property type="project" value="UniProtKB-KW"/>
</dbReference>
<dbReference type="REBASE" id="132019">
    <property type="entry name" value="M.Pph12086DamP"/>
</dbReference>
<dbReference type="PROSITE" id="PS00092">
    <property type="entry name" value="N6_MTASE"/>
    <property type="match status" value="1"/>
</dbReference>
<keyword evidence="3 8" id="KW-0489">Methyltransferase</keyword>
<evidence type="ECO:0000256" key="7">
    <source>
        <dbReference type="PIRSR" id="PIRSR000398-1"/>
    </source>
</evidence>
<proteinExistence type="inferred from homology"/>
<accession>A0A0S2K5B7</accession>
<feature type="binding site" evidence="7">
    <location>
        <position position="62"/>
    </location>
    <ligand>
        <name>S-adenosyl-L-methionine</name>
        <dbReference type="ChEBI" id="CHEBI:59789"/>
    </ligand>
</feature>
<keyword evidence="4 8" id="KW-0808">Transferase</keyword>
<dbReference type="PANTHER" id="PTHR30481">
    <property type="entry name" value="DNA ADENINE METHYLASE"/>
    <property type="match status" value="1"/>
</dbReference>
<dbReference type="RefSeq" id="WP_083496605.1">
    <property type="nucleotide sequence ID" value="NZ_CP013187.1"/>
</dbReference>
<dbReference type="InterPro" id="IPR029063">
    <property type="entry name" value="SAM-dependent_MTases_sf"/>
</dbReference>
<dbReference type="GO" id="GO:1904047">
    <property type="term" value="F:S-adenosyl-L-methionine binding"/>
    <property type="evidence" value="ECO:0007669"/>
    <property type="project" value="TreeGrafter"/>
</dbReference>
<dbReference type="KEGG" id="pphe:PP2015_2995"/>